<organism evidence="14 16">
    <name type="scientific">Nitzschia inconspicua</name>
    <dbReference type="NCBI Taxonomy" id="303405"/>
    <lineage>
        <taxon>Eukaryota</taxon>
        <taxon>Sar</taxon>
        <taxon>Stramenopiles</taxon>
        <taxon>Ochrophyta</taxon>
        <taxon>Bacillariophyta</taxon>
        <taxon>Bacillariophyceae</taxon>
        <taxon>Bacillariophycidae</taxon>
        <taxon>Bacillariales</taxon>
        <taxon>Bacillariaceae</taxon>
        <taxon>Nitzschia</taxon>
    </lineage>
</organism>
<keyword evidence="16" id="KW-1185">Reference proteome</keyword>
<keyword evidence="6" id="KW-0456">Lyase</keyword>
<feature type="domain" description="Uroporphyrinogen decarboxylase (URO-D)" evidence="13">
    <location>
        <begin position="117"/>
        <end position="473"/>
    </location>
</feature>
<dbReference type="PANTHER" id="PTHR21091">
    <property type="entry name" value="METHYLTETRAHYDROFOLATE:HOMOCYSTEINE METHYLTRANSFERASE RELATED"/>
    <property type="match status" value="1"/>
</dbReference>
<evidence type="ECO:0000256" key="4">
    <source>
        <dbReference type="ARBA" id="ARBA00022490"/>
    </source>
</evidence>
<accession>A0A9K3P7K1</accession>
<dbReference type="EMBL" id="JAGRRH010000013">
    <property type="protein sequence ID" value="KAG7361032.1"/>
    <property type="molecule type" value="Genomic_DNA"/>
</dbReference>
<evidence type="ECO:0000256" key="2">
    <source>
        <dbReference type="ARBA" id="ARBA00011738"/>
    </source>
</evidence>
<evidence type="ECO:0000256" key="9">
    <source>
        <dbReference type="ARBA" id="ARBA00047341"/>
    </source>
</evidence>
<comment type="caution">
    <text evidence="14">The sequence shown here is derived from an EMBL/GenBank/DDBJ whole genome shotgun (WGS) entry which is preliminary data.</text>
</comment>
<keyword evidence="7" id="KW-0627">Porphyrin biosynthesis</keyword>
<feature type="region of interest" description="Disordered" evidence="11">
    <location>
        <begin position="71"/>
        <end position="98"/>
    </location>
</feature>
<evidence type="ECO:0000313" key="16">
    <source>
        <dbReference type="Proteomes" id="UP000693970"/>
    </source>
</evidence>
<reference evidence="14" key="2">
    <citation type="submission" date="2021-04" db="EMBL/GenBank/DDBJ databases">
        <authorList>
            <person name="Podell S."/>
        </authorList>
    </citation>
    <scope>NUCLEOTIDE SEQUENCE</scope>
    <source>
        <strain evidence="14">Hildebrandi</strain>
    </source>
</reference>
<dbReference type="GO" id="GO:0005829">
    <property type="term" value="C:cytosol"/>
    <property type="evidence" value="ECO:0007669"/>
    <property type="project" value="UniProtKB-SubCell"/>
</dbReference>
<evidence type="ECO:0000256" key="6">
    <source>
        <dbReference type="ARBA" id="ARBA00023239"/>
    </source>
</evidence>
<dbReference type="GO" id="GO:0006783">
    <property type="term" value="P:heme biosynthetic process"/>
    <property type="evidence" value="ECO:0007669"/>
    <property type="project" value="TreeGrafter"/>
</dbReference>
<evidence type="ECO:0000256" key="3">
    <source>
        <dbReference type="ARBA" id="ARBA00014308"/>
    </source>
</evidence>
<dbReference type="OrthoDB" id="339900at2759"/>
<dbReference type="Proteomes" id="UP000693970">
    <property type="component" value="Unassembled WGS sequence"/>
</dbReference>
<name>A0A9K3P7K1_9STRA</name>
<dbReference type="PANTHER" id="PTHR21091:SF169">
    <property type="entry name" value="UROPORPHYRINOGEN DECARBOXYLASE"/>
    <property type="match status" value="1"/>
</dbReference>
<dbReference type="FunFam" id="3.20.20.210:FF:000008">
    <property type="entry name" value="Uroporphyrinogen decarboxylase"/>
    <property type="match status" value="1"/>
</dbReference>
<keyword evidence="12" id="KW-0732">Signal</keyword>
<comment type="catalytic activity">
    <reaction evidence="9">
        <text>uroporphyrinogen I + 4 H(+) = coproporphyrinogen I + 4 CO2</text>
        <dbReference type="Rhea" id="RHEA:31239"/>
        <dbReference type="ChEBI" id="CHEBI:15378"/>
        <dbReference type="ChEBI" id="CHEBI:16526"/>
        <dbReference type="ChEBI" id="CHEBI:62626"/>
        <dbReference type="ChEBI" id="CHEBI:62631"/>
    </reaction>
    <physiologicalReaction direction="left-to-right" evidence="9">
        <dbReference type="Rhea" id="RHEA:31240"/>
    </physiologicalReaction>
</comment>
<evidence type="ECO:0000256" key="7">
    <source>
        <dbReference type="ARBA" id="ARBA00023244"/>
    </source>
</evidence>
<feature type="chain" id="PRO_5039844497" description="Uroporphyrinogen decarboxylase" evidence="12">
    <location>
        <begin position="28"/>
        <end position="491"/>
    </location>
</feature>
<dbReference type="AlphaFoldDB" id="A0A9K3P7K1"/>
<sequence>MKISKQVFATILAATAMWSPAVEKVWAFSPSVSFGSRTTYHHKSGSLFASPAAVSAEQDLELTRQVIAQHFSKDETTDDHHSDADLSNNNKNDPNNDFLKQLSFDRKPSYKSPDRPKNDLMIRAAFGETVEKTPVWLFRQAGRHLPEYETYKQETGRNFVELLAFPESVAECTLQPLRRYEVDAAILFSDILVIAEALGIEVTMPGGVGIQVPHPLAGPDQVATRIPSIDQISAAFVEDKLGHVLEAVRQIRQKMDAEDKDIPLIGFSAAPWTLLFYMVGGSSRKNTDIGMQWLQEHPIESQALLSILTKLVVEYMSAQVENGAHMLQIFEAMGMMIDEKNFDLYALPCLKEISRELKARFPDVPLMVFSRGASFANAALSQLEFDVITIDGSVDRGTARSVVGDRVALQGNYDPRELIEDEQGTKTPETVRQTAKEMLEALGPQKLIANLGEGLGGKESPELVKAFVDAIHEESAVMITTRSKEEEALQT</sequence>
<keyword evidence="4" id="KW-0963">Cytoplasm</keyword>
<evidence type="ECO:0000256" key="5">
    <source>
        <dbReference type="ARBA" id="ARBA00022793"/>
    </source>
</evidence>
<evidence type="ECO:0000256" key="8">
    <source>
        <dbReference type="ARBA" id="ARBA00045708"/>
    </source>
</evidence>
<comment type="subunit">
    <text evidence="2">Homodimer.</text>
</comment>
<feature type="compositionally biased region" description="Basic and acidic residues" evidence="11">
    <location>
        <begin position="71"/>
        <end position="84"/>
    </location>
</feature>
<keyword evidence="5" id="KW-0210">Decarboxylase</keyword>
<feature type="compositionally biased region" description="Low complexity" evidence="11">
    <location>
        <begin position="88"/>
        <end position="97"/>
    </location>
</feature>
<evidence type="ECO:0000313" key="15">
    <source>
        <dbReference type="EMBL" id="KAG7361032.1"/>
    </source>
</evidence>
<dbReference type="EMBL" id="JAGRRH010000110">
    <property type="protein sequence ID" value="KAG7336730.1"/>
    <property type="molecule type" value="Genomic_DNA"/>
</dbReference>
<evidence type="ECO:0000256" key="12">
    <source>
        <dbReference type="SAM" id="SignalP"/>
    </source>
</evidence>
<protein>
    <recommendedName>
        <fullName evidence="3">Uroporphyrinogen decarboxylase</fullName>
    </recommendedName>
</protein>
<feature type="signal peptide" evidence="12">
    <location>
        <begin position="1"/>
        <end position="27"/>
    </location>
</feature>
<evidence type="ECO:0000256" key="1">
    <source>
        <dbReference type="ARBA" id="ARBA00004514"/>
    </source>
</evidence>
<dbReference type="GO" id="GO:0004853">
    <property type="term" value="F:uroporphyrinogen decarboxylase activity"/>
    <property type="evidence" value="ECO:0007669"/>
    <property type="project" value="UniProtKB-EC"/>
</dbReference>
<comment type="function">
    <text evidence="8">Catalyzes the sequential decarboxylation of the four acetate side chains of uroporphyrinogen to form coproporphyrinogen and participates in the fifth step in the heme biosynthetic pathway. Isomer I or isomer III of uroporphyrinogen may serve as substrate, but only coproporphyrinogen III can ultimately be converted to heme. In vitro also decarboxylates pentacarboxylate porphyrinogen I.</text>
</comment>
<reference evidence="14" key="1">
    <citation type="journal article" date="2021" name="Sci. Rep.">
        <title>Diploid genomic architecture of Nitzschia inconspicua, an elite biomass production diatom.</title>
        <authorList>
            <person name="Oliver A."/>
            <person name="Podell S."/>
            <person name="Pinowska A."/>
            <person name="Traller J.C."/>
            <person name="Smith S.R."/>
            <person name="McClure R."/>
            <person name="Beliaev A."/>
            <person name="Bohutskyi P."/>
            <person name="Hill E.A."/>
            <person name="Rabines A."/>
            <person name="Zheng H."/>
            <person name="Allen L.Z."/>
            <person name="Kuo A."/>
            <person name="Grigoriev I.V."/>
            <person name="Allen A.E."/>
            <person name="Hazlebeck D."/>
            <person name="Allen E.E."/>
        </authorList>
    </citation>
    <scope>NUCLEOTIDE SEQUENCE</scope>
    <source>
        <strain evidence="14">Hildebrandi</strain>
    </source>
</reference>
<dbReference type="InterPro" id="IPR000257">
    <property type="entry name" value="Uroporphyrinogen_deCOase"/>
</dbReference>
<evidence type="ECO:0000259" key="13">
    <source>
        <dbReference type="Pfam" id="PF01208"/>
    </source>
</evidence>
<evidence type="ECO:0000256" key="11">
    <source>
        <dbReference type="SAM" id="MobiDB-lite"/>
    </source>
</evidence>
<gene>
    <name evidence="14" type="ORF">IV203_030510</name>
    <name evidence="15" type="ORF">IV203_036132</name>
</gene>
<proteinExistence type="predicted"/>
<evidence type="ECO:0000313" key="14">
    <source>
        <dbReference type="EMBL" id="KAG7336730.1"/>
    </source>
</evidence>
<dbReference type="Pfam" id="PF01208">
    <property type="entry name" value="URO-D"/>
    <property type="match status" value="1"/>
</dbReference>
<comment type="subcellular location">
    <subcellularLocation>
        <location evidence="1">Cytoplasm</location>
        <location evidence="1">Cytosol</location>
    </subcellularLocation>
</comment>
<evidence type="ECO:0000256" key="10">
    <source>
        <dbReference type="ARBA" id="ARBA00048411"/>
    </source>
</evidence>
<comment type="catalytic activity">
    <reaction evidence="10">
        <text>uroporphyrinogen III + 4 H(+) = coproporphyrinogen III + 4 CO2</text>
        <dbReference type="Rhea" id="RHEA:19865"/>
        <dbReference type="ChEBI" id="CHEBI:15378"/>
        <dbReference type="ChEBI" id="CHEBI:16526"/>
        <dbReference type="ChEBI" id="CHEBI:57308"/>
        <dbReference type="ChEBI" id="CHEBI:57309"/>
        <dbReference type="EC" id="4.1.1.37"/>
    </reaction>
    <physiologicalReaction direction="left-to-right" evidence="10">
        <dbReference type="Rhea" id="RHEA:19866"/>
    </physiologicalReaction>
</comment>